<gene>
    <name evidence="2" type="ORF">TrCOL_g9791</name>
</gene>
<feature type="compositionally biased region" description="Basic and acidic residues" evidence="1">
    <location>
        <begin position="227"/>
        <end position="240"/>
    </location>
</feature>
<comment type="caution">
    <text evidence="2">The sequence shown here is derived from an EMBL/GenBank/DDBJ whole genome shotgun (WGS) entry which is preliminary data.</text>
</comment>
<evidence type="ECO:0000256" key="1">
    <source>
        <dbReference type="SAM" id="MobiDB-lite"/>
    </source>
</evidence>
<evidence type="ECO:0000313" key="3">
    <source>
        <dbReference type="Proteomes" id="UP001165065"/>
    </source>
</evidence>
<keyword evidence="3" id="KW-1185">Reference proteome</keyword>
<proteinExistence type="predicted"/>
<dbReference type="Proteomes" id="UP001165065">
    <property type="component" value="Unassembled WGS sequence"/>
</dbReference>
<dbReference type="EMBL" id="BRYA01001451">
    <property type="protein sequence ID" value="GMI43278.1"/>
    <property type="molecule type" value="Genomic_DNA"/>
</dbReference>
<name>A0A9W7LB89_9STRA</name>
<accession>A0A9W7LB89</accession>
<evidence type="ECO:0000313" key="2">
    <source>
        <dbReference type="EMBL" id="GMI43278.1"/>
    </source>
</evidence>
<protein>
    <submittedName>
        <fullName evidence="2">Uncharacterized protein</fullName>
    </submittedName>
</protein>
<feature type="region of interest" description="Disordered" evidence="1">
    <location>
        <begin position="138"/>
        <end position="240"/>
    </location>
</feature>
<organism evidence="2 3">
    <name type="scientific">Triparma columacea</name>
    <dbReference type="NCBI Taxonomy" id="722753"/>
    <lineage>
        <taxon>Eukaryota</taxon>
        <taxon>Sar</taxon>
        <taxon>Stramenopiles</taxon>
        <taxon>Ochrophyta</taxon>
        <taxon>Bolidophyceae</taxon>
        <taxon>Parmales</taxon>
        <taxon>Triparmaceae</taxon>
        <taxon>Triparma</taxon>
    </lineage>
</organism>
<reference evidence="3" key="1">
    <citation type="journal article" date="2023" name="Commun. Biol.">
        <title>Genome analysis of Parmales, the sister group of diatoms, reveals the evolutionary specialization of diatoms from phago-mixotrophs to photoautotrophs.</title>
        <authorList>
            <person name="Ban H."/>
            <person name="Sato S."/>
            <person name="Yoshikawa S."/>
            <person name="Yamada K."/>
            <person name="Nakamura Y."/>
            <person name="Ichinomiya M."/>
            <person name="Sato N."/>
            <person name="Blanc-Mathieu R."/>
            <person name="Endo H."/>
            <person name="Kuwata A."/>
            <person name="Ogata H."/>
        </authorList>
    </citation>
    <scope>NUCLEOTIDE SEQUENCE [LARGE SCALE GENOMIC DNA]</scope>
</reference>
<dbReference type="AlphaFoldDB" id="A0A9W7LB89"/>
<sequence length="304" mass="34019">MAEKPSTAKKSTTKLVEEEDEVVVVKTLKNRVWKAFTPGMQLAYAKLSLKHEIFSKSKHDGKKYFAMKKELLVDINSLHVQWSLKEVIDVDTNFNFLLKLFRRLIEAWVTTTHGEGNSANEEDPTPMEVILEHLHDDQQKEEANASLKGAKPSTQTSKNNAAEAIMKNNGNKKGKIKHLNYNPDFGSKHPISPFGSSSKASPPTMDNDENSPPNDGGGGSSVKKRKNLFDAEVEQRDKTTDRMFTLLESMSGDGPAPPKNSKEELEKKMEGYLAQAELRTGPFKDYYLEQAEACLEKLKKDFGG</sequence>